<keyword evidence="3" id="KW-0539">Nucleus</keyword>
<dbReference type="SUPFAM" id="SSF46785">
    <property type="entry name" value="Winged helix' DNA-binding domain"/>
    <property type="match status" value="1"/>
</dbReference>
<dbReference type="InterPro" id="IPR046328">
    <property type="entry name" value="ETS_fam"/>
</dbReference>
<dbReference type="Gene3D" id="1.10.10.10">
    <property type="entry name" value="Winged helix-like DNA-binding domain superfamily/Winged helix DNA-binding domain"/>
    <property type="match status" value="1"/>
</dbReference>
<dbReference type="GO" id="GO:0000981">
    <property type="term" value="F:DNA-binding transcription factor activity, RNA polymerase II-specific"/>
    <property type="evidence" value="ECO:0007669"/>
    <property type="project" value="TreeGrafter"/>
</dbReference>
<dbReference type="InterPro" id="IPR000418">
    <property type="entry name" value="Ets_dom"/>
</dbReference>
<accession>A0AAV2PSZ1</accession>
<evidence type="ECO:0000256" key="2">
    <source>
        <dbReference type="ARBA" id="ARBA00023125"/>
    </source>
</evidence>
<keyword evidence="6" id="KW-1185">Reference proteome</keyword>
<reference evidence="5 6" key="1">
    <citation type="submission" date="2024-05" db="EMBL/GenBank/DDBJ databases">
        <authorList>
            <person name="Wallberg A."/>
        </authorList>
    </citation>
    <scope>NUCLEOTIDE SEQUENCE [LARGE SCALE GENOMIC DNA]</scope>
</reference>
<dbReference type="Pfam" id="PF00178">
    <property type="entry name" value="Ets"/>
    <property type="match status" value="1"/>
</dbReference>
<dbReference type="SMART" id="SM00413">
    <property type="entry name" value="ETS"/>
    <property type="match status" value="1"/>
</dbReference>
<gene>
    <name evidence="5" type="ORF">MNOR_LOCUS3922</name>
</gene>
<evidence type="ECO:0000256" key="1">
    <source>
        <dbReference type="ARBA" id="ARBA00005562"/>
    </source>
</evidence>
<comment type="similarity">
    <text evidence="1 3">Belongs to the ETS family.</text>
</comment>
<dbReference type="GO" id="GO:0043565">
    <property type="term" value="F:sequence-specific DNA binding"/>
    <property type="evidence" value="ECO:0007669"/>
    <property type="project" value="InterPro"/>
</dbReference>
<evidence type="ECO:0000313" key="6">
    <source>
        <dbReference type="Proteomes" id="UP001497623"/>
    </source>
</evidence>
<dbReference type="AlphaFoldDB" id="A0AAV2PSZ1"/>
<protein>
    <recommendedName>
        <fullName evidence="4">ETS domain-containing protein</fullName>
    </recommendedName>
</protein>
<comment type="subcellular location">
    <subcellularLocation>
        <location evidence="3">Nucleus</location>
    </subcellularLocation>
</comment>
<organism evidence="5 6">
    <name type="scientific">Meganyctiphanes norvegica</name>
    <name type="common">Northern krill</name>
    <name type="synonym">Thysanopoda norvegica</name>
    <dbReference type="NCBI Taxonomy" id="48144"/>
    <lineage>
        <taxon>Eukaryota</taxon>
        <taxon>Metazoa</taxon>
        <taxon>Ecdysozoa</taxon>
        <taxon>Arthropoda</taxon>
        <taxon>Crustacea</taxon>
        <taxon>Multicrustacea</taxon>
        <taxon>Malacostraca</taxon>
        <taxon>Eumalacostraca</taxon>
        <taxon>Eucarida</taxon>
        <taxon>Euphausiacea</taxon>
        <taxon>Euphausiidae</taxon>
        <taxon>Meganyctiphanes</taxon>
    </lineage>
</organism>
<proteinExistence type="inferred from homology"/>
<dbReference type="GO" id="GO:0030154">
    <property type="term" value="P:cell differentiation"/>
    <property type="evidence" value="ECO:0007669"/>
    <property type="project" value="TreeGrafter"/>
</dbReference>
<dbReference type="EMBL" id="CAXKWB010001393">
    <property type="protein sequence ID" value="CAL4064241.1"/>
    <property type="molecule type" value="Genomic_DNA"/>
</dbReference>
<evidence type="ECO:0000259" key="4">
    <source>
        <dbReference type="PROSITE" id="PS50061"/>
    </source>
</evidence>
<keyword evidence="2 3" id="KW-0238">DNA-binding</keyword>
<dbReference type="PANTHER" id="PTHR11849">
    <property type="entry name" value="ETS"/>
    <property type="match status" value="1"/>
</dbReference>
<name>A0AAV2PSZ1_MEGNR</name>
<sequence>MEAYPDLFMTTLEEDLNFRIEPSLLEYNSNMSYLDMHNTPMTNYKEEYDPLYGNMNNQDNYSLQNTSNFSNMLIENPNPLNFPSDNSLNNFDIDFLNDNHQTHLYPCDENKPIFNNDLNSSYSNTSFSTSNYNKSLSLNNMGNLYTDNSTLPSPYYNPISQMESPCDQLVPNIPTPEYSFSYDATSPMGSFMNDTSSPSTSTMNTAQLVTAVYGETSDKQSPQERVPIVWHFLLRLLANPQYNPSIICWDNIGEHTFRLINPDAVASLWGKRLGKPTLTRNNFARTLRYHYSNGALNPISEQHVYQLGKKAIDYLHEKARFCI</sequence>
<dbReference type="GO" id="GO:0005634">
    <property type="term" value="C:nucleus"/>
    <property type="evidence" value="ECO:0007669"/>
    <property type="project" value="UniProtKB-SubCell"/>
</dbReference>
<dbReference type="InterPro" id="IPR036388">
    <property type="entry name" value="WH-like_DNA-bd_sf"/>
</dbReference>
<feature type="domain" description="ETS" evidence="4">
    <location>
        <begin position="227"/>
        <end position="300"/>
    </location>
</feature>
<dbReference type="InterPro" id="IPR036390">
    <property type="entry name" value="WH_DNA-bd_sf"/>
</dbReference>
<comment type="caution">
    <text evidence="5">The sequence shown here is derived from an EMBL/GenBank/DDBJ whole genome shotgun (WGS) entry which is preliminary data.</text>
</comment>
<evidence type="ECO:0000256" key="3">
    <source>
        <dbReference type="RuleBase" id="RU004019"/>
    </source>
</evidence>
<evidence type="ECO:0000313" key="5">
    <source>
        <dbReference type="EMBL" id="CAL4064241.1"/>
    </source>
</evidence>
<dbReference type="Proteomes" id="UP001497623">
    <property type="component" value="Unassembled WGS sequence"/>
</dbReference>
<dbReference type="PRINTS" id="PR00454">
    <property type="entry name" value="ETSDOMAIN"/>
</dbReference>
<dbReference type="PROSITE" id="PS50061">
    <property type="entry name" value="ETS_DOMAIN_3"/>
    <property type="match status" value="1"/>
</dbReference>